<organism evidence="2 3">
    <name type="scientific">Apostasia shenzhenica</name>
    <dbReference type="NCBI Taxonomy" id="1088818"/>
    <lineage>
        <taxon>Eukaryota</taxon>
        <taxon>Viridiplantae</taxon>
        <taxon>Streptophyta</taxon>
        <taxon>Embryophyta</taxon>
        <taxon>Tracheophyta</taxon>
        <taxon>Spermatophyta</taxon>
        <taxon>Magnoliopsida</taxon>
        <taxon>Liliopsida</taxon>
        <taxon>Asparagales</taxon>
        <taxon>Orchidaceae</taxon>
        <taxon>Apostasioideae</taxon>
        <taxon>Apostasia</taxon>
    </lineage>
</organism>
<evidence type="ECO:0000313" key="3">
    <source>
        <dbReference type="Proteomes" id="UP000236161"/>
    </source>
</evidence>
<dbReference type="STRING" id="1088818.A0A2I0B3P6"/>
<accession>A0A2I0B3P6</accession>
<protein>
    <submittedName>
        <fullName evidence="2">Putative chromo domain-containing protein LHP1</fullName>
    </submittedName>
</protein>
<dbReference type="GO" id="GO:0031507">
    <property type="term" value="P:heterochromatin formation"/>
    <property type="evidence" value="ECO:0007669"/>
    <property type="project" value="InterPro"/>
</dbReference>
<sequence>MSCIDFIEAFEERSRTRKPPGRKRKRRSSGANNIYIKKKSRSFWKEEPANGEVASGFNGDSHGGVGESREEEGEANGCHYNDEGKEASTKAADGPSMEEDGLMEDGASKAENMQPVGSKKRKSGSVRRFKQAVLPSNDDDVYNMAIRGEKMVNEDVDSNENEDEKPTITKILKAVSYHASVTDDVQQVSIEFIVLMSDGKEVRVSDKDLKMNNPLLLISFYEQHLRCNPLP</sequence>
<evidence type="ECO:0000256" key="1">
    <source>
        <dbReference type="SAM" id="MobiDB-lite"/>
    </source>
</evidence>
<name>A0A2I0B3P6_9ASPA</name>
<evidence type="ECO:0000313" key="2">
    <source>
        <dbReference type="EMBL" id="PKA62409.1"/>
    </source>
</evidence>
<gene>
    <name evidence="2" type="primary">LHP1</name>
    <name evidence="2" type="ORF">AXF42_Ash009295</name>
</gene>
<dbReference type="EMBL" id="KZ451917">
    <property type="protein sequence ID" value="PKA62409.1"/>
    <property type="molecule type" value="Genomic_DNA"/>
</dbReference>
<dbReference type="PANTHER" id="PTHR47240">
    <property type="entry name" value="CHROMO DOMAIN-CONTAINING PROTEIN LHP1"/>
    <property type="match status" value="1"/>
</dbReference>
<dbReference type="Proteomes" id="UP000236161">
    <property type="component" value="Unassembled WGS sequence"/>
</dbReference>
<keyword evidence="3" id="KW-1185">Reference proteome</keyword>
<proteinExistence type="predicted"/>
<dbReference type="AlphaFoldDB" id="A0A2I0B3P6"/>
<dbReference type="OrthoDB" id="1918685at2759"/>
<feature type="compositionally biased region" description="Basic residues" evidence="1">
    <location>
        <begin position="15"/>
        <end position="28"/>
    </location>
</feature>
<reference evidence="2 3" key="1">
    <citation type="journal article" date="2017" name="Nature">
        <title>The Apostasia genome and the evolution of orchids.</title>
        <authorList>
            <person name="Zhang G.Q."/>
            <person name="Liu K.W."/>
            <person name="Li Z."/>
            <person name="Lohaus R."/>
            <person name="Hsiao Y.Y."/>
            <person name="Niu S.C."/>
            <person name="Wang J.Y."/>
            <person name="Lin Y.C."/>
            <person name="Xu Q."/>
            <person name="Chen L.J."/>
            <person name="Yoshida K."/>
            <person name="Fujiwara S."/>
            <person name="Wang Z.W."/>
            <person name="Zhang Y.Q."/>
            <person name="Mitsuda N."/>
            <person name="Wang M."/>
            <person name="Liu G.H."/>
            <person name="Pecoraro L."/>
            <person name="Huang H.X."/>
            <person name="Xiao X.J."/>
            <person name="Lin M."/>
            <person name="Wu X.Y."/>
            <person name="Wu W.L."/>
            <person name="Chen Y.Y."/>
            <person name="Chang S.B."/>
            <person name="Sakamoto S."/>
            <person name="Ohme-Takagi M."/>
            <person name="Yagi M."/>
            <person name="Zeng S.J."/>
            <person name="Shen C.Y."/>
            <person name="Yeh C.M."/>
            <person name="Luo Y.B."/>
            <person name="Tsai W.C."/>
            <person name="Van de Peer Y."/>
            <person name="Liu Z.J."/>
        </authorList>
    </citation>
    <scope>NUCLEOTIDE SEQUENCE [LARGE SCALE GENOMIC DNA]</scope>
    <source>
        <strain evidence="3">cv. Shenzhen</strain>
        <tissue evidence="2">Stem</tissue>
    </source>
</reference>
<dbReference type="InterPro" id="IPR044251">
    <property type="entry name" value="LHP1-like"/>
</dbReference>
<dbReference type="PANTHER" id="PTHR47240:SF2">
    <property type="entry name" value="CHROMO DOMAIN-CONTAINING PROTEIN LHP1"/>
    <property type="match status" value="1"/>
</dbReference>
<feature type="region of interest" description="Disordered" evidence="1">
    <location>
        <begin position="8"/>
        <end position="102"/>
    </location>
</feature>